<dbReference type="KEGG" id="lic:LIC_10649"/>
<dbReference type="AlphaFoldDB" id="Q72UK8"/>
<organism evidence="1 2">
    <name type="scientific">Leptospira interrogans serogroup Icterohaemorrhagiae serovar copenhageni (strain Fiocruz L1-130)</name>
    <dbReference type="NCBI Taxonomy" id="267671"/>
    <lineage>
        <taxon>Bacteria</taxon>
        <taxon>Pseudomonadati</taxon>
        <taxon>Spirochaetota</taxon>
        <taxon>Spirochaetia</taxon>
        <taxon>Leptospirales</taxon>
        <taxon>Leptospiraceae</taxon>
        <taxon>Leptospira</taxon>
    </lineage>
</organism>
<accession>Q72UK8</accession>
<sequence>MKWLIEAVLLIAVMEFFNNSINKKTIPRSIFRLKRQNLRELPRFIMNNSVLPLAHEKNTKN</sequence>
<gene>
    <name evidence="1" type="ordered locus">LIC_10649</name>
</gene>
<reference evidence="1 2" key="1">
    <citation type="journal article" date="2004" name="J. Bacteriol.">
        <title>Comparative genomics of two Leptospira interrogans serovars reveals novel insights into physiology and pathogenesis.</title>
        <authorList>
            <person name="Nascimento A.L."/>
            <person name="Ko A.I."/>
            <person name="Martins E.A."/>
            <person name="Monteiro-Vitorello C.B."/>
            <person name="Ho P.L."/>
            <person name="Haake D.A."/>
            <person name="Verjovski-Almeida S."/>
            <person name="Hartskeerl R.A."/>
            <person name="Marques M.V."/>
            <person name="Oliveira M.C."/>
            <person name="Menck C.F."/>
            <person name="Leite L.C."/>
            <person name="Carrer H."/>
            <person name="Coutinho L.L."/>
            <person name="Degrave W.M."/>
            <person name="Dellagostin O.A."/>
            <person name="El-Dorry H."/>
            <person name="Ferro E.S."/>
            <person name="Ferro M.I."/>
            <person name="Furlan L.R."/>
            <person name="Gamberini M."/>
            <person name="Giglioti E.A."/>
            <person name="Goes-Neto A."/>
            <person name="Goldman G.H."/>
            <person name="Goldman M.H."/>
            <person name="Harakava R."/>
            <person name="Jeronimo S.M."/>
            <person name="Junqueira-De-Azevedo I.L."/>
            <person name="Kimura E.T."/>
            <person name="Kuramae E.E."/>
            <person name="Lemos E.G."/>
            <person name="Lemos M.V."/>
            <person name="Marino C.L."/>
            <person name="Nunes L.R."/>
            <person name="De Oliveira R.C."/>
            <person name="Pereira G.G."/>
            <person name="Reis M.S."/>
            <person name="Schriefer A."/>
            <person name="Siqueira W.J."/>
            <person name="Sommer P."/>
            <person name="Tsai S.M."/>
            <person name="Simpson A.J."/>
            <person name="Ferro J.A."/>
            <person name="Camargo L.E."/>
            <person name="Kitajima J.P."/>
            <person name="Setubal J.C."/>
            <person name="Van Sluys M.A."/>
        </authorList>
    </citation>
    <scope>NUCLEOTIDE SEQUENCE [LARGE SCALE GENOMIC DNA]</scope>
    <source>
        <strain evidence="1 2">Fiocruz L1-130</strain>
    </source>
</reference>
<dbReference type="HOGENOM" id="CLU_2917014_0_0_12"/>
<proteinExistence type="predicted"/>
<dbReference type="EMBL" id="AE016823">
    <property type="protein sequence ID" value="AAS69270.1"/>
    <property type="molecule type" value="Genomic_DNA"/>
</dbReference>
<protein>
    <submittedName>
        <fullName evidence="1">Uncharacterized protein</fullName>
    </submittedName>
</protein>
<evidence type="ECO:0000313" key="2">
    <source>
        <dbReference type="Proteomes" id="UP000007037"/>
    </source>
</evidence>
<evidence type="ECO:0000313" key="1">
    <source>
        <dbReference type="EMBL" id="AAS69270.1"/>
    </source>
</evidence>
<name>Q72UK8_LEPIC</name>
<dbReference type="Proteomes" id="UP000007037">
    <property type="component" value="Chromosome I"/>
</dbReference>